<keyword evidence="3 6" id="KW-0812">Transmembrane</keyword>
<evidence type="ECO:0000256" key="3">
    <source>
        <dbReference type="ARBA" id="ARBA00022692"/>
    </source>
</evidence>
<dbReference type="PANTHER" id="PTHR10283">
    <property type="entry name" value="SOLUTE CARRIER FAMILY 13 MEMBER"/>
    <property type="match status" value="1"/>
</dbReference>
<evidence type="ECO:0000256" key="1">
    <source>
        <dbReference type="ARBA" id="ARBA00004141"/>
    </source>
</evidence>
<dbReference type="InterPro" id="IPR030676">
    <property type="entry name" value="CitT-rel"/>
</dbReference>
<evidence type="ECO:0000256" key="5">
    <source>
        <dbReference type="ARBA" id="ARBA00023136"/>
    </source>
</evidence>
<comment type="similarity">
    <text evidence="2">Belongs to the SLC13A/DASS transporter (TC 2.A.47) family. DIT1 subfamily.</text>
</comment>
<dbReference type="OrthoDB" id="9763713at2"/>
<feature type="transmembrane region" description="Helical" evidence="6">
    <location>
        <begin position="337"/>
        <end position="356"/>
    </location>
</feature>
<evidence type="ECO:0000256" key="4">
    <source>
        <dbReference type="ARBA" id="ARBA00022989"/>
    </source>
</evidence>
<gene>
    <name evidence="7" type="primary">ybhI_1</name>
    <name evidence="7" type="ORF">ERS672216_00776</name>
</gene>
<feature type="transmembrane region" description="Helical" evidence="6">
    <location>
        <begin position="400"/>
        <end position="417"/>
    </location>
</feature>
<feature type="transmembrane region" description="Helical" evidence="6">
    <location>
        <begin position="376"/>
        <end position="393"/>
    </location>
</feature>
<feature type="transmembrane region" description="Helical" evidence="6">
    <location>
        <begin position="423"/>
        <end position="442"/>
    </location>
</feature>
<feature type="transmembrane region" description="Helical" evidence="6">
    <location>
        <begin position="233"/>
        <end position="252"/>
    </location>
</feature>
<feature type="transmembrane region" description="Helical" evidence="6">
    <location>
        <begin position="94"/>
        <end position="121"/>
    </location>
</feature>
<feature type="transmembrane region" description="Helical" evidence="6">
    <location>
        <begin position="311"/>
        <end position="330"/>
    </location>
</feature>
<dbReference type="Proteomes" id="UP000069632">
    <property type="component" value="Unassembled WGS sequence"/>
</dbReference>
<dbReference type="RefSeq" id="WP_075493358.1">
    <property type="nucleotide sequence ID" value="NZ_CP053844.1"/>
</dbReference>
<dbReference type="PIRSF" id="PIRSF002457">
    <property type="entry name" value="DASS"/>
    <property type="match status" value="1"/>
</dbReference>
<dbReference type="NCBIfam" id="TIGR00785">
    <property type="entry name" value="dass"/>
    <property type="match status" value="1"/>
</dbReference>
<evidence type="ECO:0000256" key="2">
    <source>
        <dbReference type="ARBA" id="ARBA00007349"/>
    </source>
</evidence>
<accession>A0A128EFJ2</accession>
<name>A0A128EFJ2_9BACT</name>
<feature type="transmembrane region" description="Helical" evidence="6">
    <location>
        <begin position="142"/>
        <end position="160"/>
    </location>
</feature>
<dbReference type="AlphaFoldDB" id="A0A128EFJ2"/>
<reference evidence="7 8" key="1">
    <citation type="submission" date="2016-02" db="EMBL/GenBank/DDBJ databases">
        <authorList>
            <consortium name="Pathogen Informatics"/>
        </authorList>
    </citation>
    <scope>NUCLEOTIDE SEQUENCE [LARGE SCALE GENOMIC DNA]</scope>
    <source>
        <strain evidence="7 8">RC20</strain>
    </source>
</reference>
<protein>
    <submittedName>
        <fullName evidence="7">Sodium-dependent transporter</fullName>
    </submittedName>
</protein>
<evidence type="ECO:0000256" key="6">
    <source>
        <dbReference type="SAM" id="Phobius"/>
    </source>
</evidence>
<evidence type="ECO:0000313" key="8">
    <source>
        <dbReference type="Proteomes" id="UP000069632"/>
    </source>
</evidence>
<keyword evidence="4 6" id="KW-1133">Transmembrane helix</keyword>
<feature type="transmembrane region" description="Helical" evidence="6">
    <location>
        <begin position="280"/>
        <end position="299"/>
    </location>
</feature>
<comment type="subcellular location">
    <subcellularLocation>
        <location evidence="1">Membrane</location>
        <topology evidence="1">Multi-pass membrane protein</topology>
    </subcellularLocation>
</comment>
<dbReference type="EMBL" id="FIZP01000002">
    <property type="protein sequence ID" value="CZE47216.1"/>
    <property type="molecule type" value="Genomic_DNA"/>
</dbReference>
<organism evidence="7 8">
    <name type="scientific">Campylobacter geochelonis</name>
    <dbReference type="NCBI Taxonomy" id="1780362"/>
    <lineage>
        <taxon>Bacteria</taxon>
        <taxon>Pseudomonadati</taxon>
        <taxon>Campylobacterota</taxon>
        <taxon>Epsilonproteobacteria</taxon>
        <taxon>Campylobacterales</taxon>
        <taxon>Campylobacteraceae</taxon>
        <taxon>Campylobacter</taxon>
    </lineage>
</organism>
<dbReference type="GO" id="GO:0022857">
    <property type="term" value="F:transmembrane transporter activity"/>
    <property type="evidence" value="ECO:0007669"/>
    <property type="project" value="InterPro"/>
</dbReference>
<evidence type="ECO:0000313" key="7">
    <source>
        <dbReference type="EMBL" id="CZE47216.1"/>
    </source>
</evidence>
<feature type="transmembrane region" description="Helical" evidence="6">
    <location>
        <begin position="14"/>
        <end position="32"/>
    </location>
</feature>
<feature type="transmembrane region" description="Helical" evidence="6">
    <location>
        <begin position="62"/>
        <end position="82"/>
    </location>
</feature>
<proteinExistence type="inferred from homology"/>
<keyword evidence="8" id="KW-1185">Reference proteome</keyword>
<dbReference type="Pfam" id="PF00939">
    <property type="entry name" value="Na_sulph_symp"/>
    <property type="match status" value="1"/>
</dbReference>
<dbReference type="InterPro" id="IPR001898">
    <property type="entry name" value="SLC13A/DASS"/>
</dbReference>
<sequence>MSQDVVKESFMKRFGLVIAIMIMLLVWCLPTSPDLPVAGQRMIGILLFAIVVWMSECISYPVSAFVILALIAFGVGVAPDVAKPDVMLGTSKGLSLALSGFSTTAWALVMAALFLSAAMMITGLDKRIALFVMSKIGVKSKHMVIGVILVGCVLSFFIPSTTARVSCVVPIVIGIIRAFGVKQGSTFAAIMMIAVAQADSLWNVGVKTAAAQNMVAVNFIRDILGKDISWLEWFIAAAPFAAIMSVILYFVVIKILPPEIEEIPGGQATIKKMNDEMGKITWPEIRLMVISCLLLAFWMSEKKLHPFDTSSVTIAGIALMFLPKIGVMNWKDSVSKINWGTIILFGVGISLGTALLRTKAATWMAEHFADFLGLNSMTALTILAVLSFFLIIIHLGFASATALSAAMIPIVISVLQSVETPDINVLGLTMILQYVICFGFILPVNAPQNMIAYGTGYFSVKQFVITGVPLAVIGYLLIMLFGATYWKWLGYV</sequence>
<feature type="transmembrane region" description="Helical" evidence="6">
    <location>
        <begin position="463"/>
        <end position="486"/>
    </location>
</feature>
<keyword evidence="5 6" id="KW-0472">Membrane</keyword>
<dbReference type="GO" id="GO:0005886">
    <property type="term" value="C:plasma membrane"/>
    <property type="evidence" value="ECO:0007669"/>
    <property type="project" value="TreeGrafter"/>
</dbReference>
<feature type="transmembrane region" description="Helical" evidence="6">
    <location>
        <begin position="38"/>
        <end position="55"/>
    </location>
</feature>